<dbReference type="PROSITE" id="PS50102">
    <property type="entry name" value="RRM"/>
    <property type="match status" value="1"/>
</dbReference>
<evidence type="ECO:0000256" key="10">
    <source>
        <dbReference type="SAM" id="MobiDB-lite"/>
    </source>
</evidence>
<protein>
    <recommendedName>
        <fullName evidence="2">Meiosis regulator and mRNA stability factor 1</fullName>
    </recommendedName>
    <alternativeName>
        <fullName evidence="8">Limkain-b1</fullName>
    </alternativeName>
</protein>
<dbReference type="InterPro" id="IPR024768">
    <property type="entry name" value="Marf1"/>
</dbReference>
<sequence>MEDGADMAECAVWVGGLPVNVNEIILYDLFHKFGPLKNTVILRDVYGRSKQCGFVNFLSQEAAELAARKMNGCEILGQTVKTKGPRELLATRRCTDTVPDEAVNLDRKDFRGLTDCVFFMEGRQCSPKSGECPFRHCVAARKTSDLCDKWIKKQCTEVFCSKRHPKLIKNRSDHLFKVVPTRCPSHNAFKCTGECGFDDCSTHFMEQDALQEHVNRGREKKFTLMSSCSQCKAIFFSEEERQQHSCLNSTTEPLPGRCPYRYPSSNLNFNQSSSFQFKRNSPVMFTNASPQNLIKPQQLHKNPSASIPSGQVTCGKKLCDCSKNCGTVGLTNKVKETFCVCSSCGISYENSGDSLSDFDLSVDSAGIGGHKCPNSPSVRGLISDADVLTSKSSVTGSPSQASTIPEAEPIGVFWDIENCPVPRGKSASAVVQKIRREFFTGKREVEFMCVCDISKEKKEIIEELNKAQVTVVHINATSKNAADDKLRQSLRRFAQSYLPPATVILVSGDINFAAELSDLRHRHNFQVICLHNAQAQDALLACAHETKRFDRFTADLPVVFTPKAPEENGLSSELLVLNLPMGKDVAQVRNRLKKLSDNCGGKVVSISGHTSILRFPNPVSAARARRRMDKEDVFGSTIQVLYSTSSHHSQSPPKNKKTRPVENAGDSVKSRDTCMSPKSTASTPQKGKQDSSCALLDTLNIEDTIPATNTLKKEGKTSQTPTDESPDSGDSTEENDGKPGPSLLSSTAQQFVSHQTMFSNGSYTGIWPHSIYPNFMNIPTQGASFPGITPLAPPMMGAPHLTASWLASLHNFTVLDQQRGGVDLLVTNLDENVSKKELKKKLASVFREHCKVLSVILHSGEGIPLRAFVKVPKLSDARLAICKVHQKKIFNTCVTVNIATDKEKELCFLRCEVTSILKEAPLHFLPLNKFLSEFYEKCSRAFDMTSIGLIHDLVVLTGKPGNQAISLLTRAIGGVRVSVEPDQFAKDVHTLLKSCKGSLPLVSFAASYWLNFDKKIESNDQGSALLEVLNCVPNVKVSESLMVSWAKQALKHGGNVSKLLEFSKDLQELLQMQEEFKLPLSSLISEYQLWFEKKTPFDPAVYGFTSVVTLLEALPAVAEVTQQGKERWLVLSQRLKIKVFAKNVKMLLASQPDHAIALGNFVSTYMKYLGQKCKIATFGFSKLTDLIEAVPDIAKIQGTGDQRLICLVEKDKSSRPEKQSEKQALVKELKELLSSCENQRLPVATVLARYYQHFGRLLKIGDHGAQRLEDLVESLPSLQIIEISGEKYLTFPSKVTVQSLRKDLVELLEQQDGKFLPISRLVCTFRKHYNRKFPLGQAKFEEFLRCLEGEVKVKGSANDRILLLPLLPAKDKPSPRLQLLSDKITKLLLKYPGCRVAEFAFADIFLREYGQMLKPKDLGFTSMASLIQALGDVLEVQGSGNMAAVCLKHEHLLEEFSRRVIHVLTEQSDKSIPMSKFTTAYEELCNHELRVQNFGFASLEDMLHAVSPVVKVDTKEDKLTLTPLQTFAIEARDLLKHLRGCVSLNRFAPNFQQLYGRPCKASDYGYSRVSEVIDAVSNVAEIRGKGAEKMVVLVDGDNVSLLGRRDTEQMKAGTKDCGLSDSTSVTVEEEEEVEVIIDEKDEEDLIILDGEASSTFPDQTVTDDWLMAPVPETLPAPELQPAVPEPPPVGDLISFTEFDMEMLLEVLDDAGLSDSPGGDLTELLADSNELSGEYNGARSPQASLSDRLSPNGKPSSSSLDLKDLEFTFVSPARERNKTQVQASPSPRKGGVLFLSEVEADILSDCQPETEFARNLATSFGEEGVEKPVVQRKSSDENRRAKPRKFSAPKVKLAVNFRKTTNK</sequence>
<feature type="compositionally biased region" description="Acidic residues" evidence="10">
    <location>
        <begin position="724"/>
        <end position="734"/>
    </location>
</feature>
<dbReference type="Pfam" id="PF11608">
    <property type="entry name" value="RRM_MARF1"/>
    <property type="match status" value="1"/>
</dbReference>
<dbReference type="InterPro" id="IPR000504">
    <property type="entry name" value="RRM_dom"/>
</dbReference>
<dbReference type="Gene3D" id="3.30.420.610">
    <property type="entry name" value="LOTUS domain-like"/>
    <property type="match status" value="6"/>
</dbReference>
<evidence type="ECO:0000256" key="9">
    <source>
        <dbReference type="PROSITE-ProRule" id="PRU00176"/>
    </source>
</evidence>
<dbReference type="GO" id="GO:0010468">
    <property type="term" value="P:regulation of gene expression"/>
    <property type="evidence" value="ECO:0007669"/>
    <property type="project" value="InterPro"/>
</dbReference>
<feature type="region of interest" description="Disordered" evidence="10">
    <location>
        <begin position="1824"/>
        <end position="1862"/>
    </location>
</feature>
<feature type="domain" description="HTH OST-type" evidence="12">
    <location>
        <begin position="1136"/>
        <end position="1210"/>
    </location>
</feature>
<dbReference type="InterPro" id="IPR041966">
    <property type="entry name" value="LOTUS-like"/>
</dbReference>
<evidence type="ECO:0000313" key="13">
    <source>
        <dbReference type="EMBL" id="PFX23207.1"/>
    </source>
</evidence>
<evidence type="ECO:0000259" key="11">
    <source>
        <dbReference type="PROSITE" id="PS50102"/>
    </source>
</evidence>
<keyword evidence="7" id="KW-0469">Meiosis</keyword>
<dbReference type="InterPro" id="IPR021139">
    <property type="entry name" value="NYN"/>
</dbReference>
<dbReference type="GO" id="GO:0048477">
    <property type="term" value="P:oogenesis"/>
    <property type="evidence" value="ECO:0007669"/>
    <property type="project" value="UniProtKB-KW"/>
</dbReference>
<dbReference type="EMBL" id="LSMT01000215">
    <property type="protein sequence ID" value="PFX23207.1"/>
    <property type="molecule type" value="Genomic_DNA"/>
</dbReference>
<dbReference type="GO" id="GO:0005777">
    <property type="term" value="C:peroxisome"/>
    <property type="evidence" value="ECO:0007669"/>
    <property type="project" value="UniProtKB-SubCell"/>
</dbReference>
<keyword evidence="6" id="KW-0576">Peroxisome</keyword>
<feature type="region of interest" description="Disordered" evidence="10">
    <location>
        <begin position="1731"/>
        <end position="1760"/>
    </location>
</feature>
<dbReference type="GO" id="GO:0051321">
    <property type="term" value="P:meiotic cell cycle"/>
    <property type="evidence" value="ECO:0007669"/>
    <property type="project" value="UniProtKB-KW"/>
</dbReference>
<dbReference type="SUPFAM" id="SSF54928">
    <property type="entry name" value="RNA-binding domain, RBD"/>
    <property type="match status" value="3"/>
</dbReference>
<dbReference type="Pfam" id="PF12872">
    <property type="entry name" value="OST-HTH"/>
    <property type="match status" value="6"/>
</dbReference>
<dbReference type="GO" id="GO:0003723">
    <property type="term" value="F:RNA binding"/>
    <property type="evidence" value="ECO:0007669"/>
    <property type="project" value="UniProtKB-UniRule"/>
</dbReference>
<evidence type="ECO:0000313" key="14">
    <source>
        <dbReference type="Proteomes" id="UP000225706"/>
    </source>
</evidence>
<dbReference type="GO" id="GO:1905762">
    <property type="term" value="F:CCR4-NOT complex binding"/>
    <property type="evidence" value="ECO:0007669"/>
    <property type="project" value="TreeGrafter"/>
</dbReference>
<dbReference type="CDD" id="cd08824">
    <property type="entry name" value="LOTUS"/>
    <property type="match status" value="2"/>
</dbReference>
<dbReference type="InterPro" id="IPR034189">
    <property type="entry name" value="MARF1_RRM1"/>
</dbReference>
<name>A0A2B4S3N0_STYPI</name>
<dbReference type="Gene3D" id="3.30.70.330">
    <property type="match status" value="3"/>
</dbReference>
<feature type="region of interest" description="Disordered" evidence="10">
    <location>
        <begin position="643"/>
        <end position="691"/>
    </location>
</feature>
<evidence type="ECO:0000256" key="7">
    <source>
        <dbReference type="ARBA" id="ARBA00023254"/>
    </source>
</evidence>
<keyword evidence="5" id="KW-0896">Oogenesis</keyword>
<dbReference type="Pfam" id="PF01936">
    <property type="entry name" value="NYN"/>
    <property type="match status" value="1"/>
</dbReference>
<dbReference type="PROSITE" id="PS51644">
    <property type="entry name" value="HTH_OST"/>
    <property type="match status" value="5"/>
</dbReference>
<dbReference type="Pfam" id="PF00076">
    <property type="entry name" value="RRM_1"/>
    <property type="match status" value="1"/>
</dbReference>
<dbReference type="STRING" id="50429.A0A2B4S3N0"/>
<keyword evidence="5" id="KW-0221">Differentiation</keyword>
<dbReference type="InterPro" id="IPR012677">
    <property type="entry name" value="Nucleotide-bd_a/b_plait_sf"/>
</dbReference>
<dbReference type="OrthoDB" id="549353at2759"/>
<keyword evidence="14" id="KW-1185">Reference proteome</keyword>
<feature type="domain" description="HTH OST-type" evidence="12">
    <location>
        <begin position="1058"/>
        <end position="1134"/>
    </location>
</feature>
<evidence type="ECO:0000256" key="4">
    <source>
        <dbReference type="ARBA" id="ARBA00022884"/>
    </source>
</evidence>
<dbReference type="SMART" id="SM00360">
    <property type="entry name" value="RRM"/>
    <property type="match status" value="2"/>
</dbReference>
<feature type="domain" description="HTH OST-type" evidence="12">
    <location>
        <begin position="1376"/>
        <end position="1450"/>
    </location>
</feature>
<dbReference type="PANTHER" id="PTHR14379:SF3">
    <property type="entry name" value="MEIOSIS REGULATOR AND MRNA STABILITY FACTOR 1"/>
    <property type="match status" value="1"/>
</dbReference>
<dbReference type="Gene3D" id="3.40.50.1010">
    <property type="entry name" value="5'-nuclease"/>
    <property type="match status" value="1"/>
</dbReference>
<evidence type="ECO:0000256" key="8">
    <source>
        <dbReference type="ARBA" id="ARBA00030116"/>
    </source>
</evidence>
<gene>
    <name evidence="13" type="ORF">AWC38_SpisGene12272</name>
</gene>
<dbReference type="GO" id="GO:0004540">
    <property type="term" value="F:RNA nuclease activity"/>
    <property type="evidence" value="ECO:0007669"/>
    <property type="project" value="InterPro"/>
</dbReference>
<dbReference type="CDD" id="cd12255">
    <property type="entry name" value="RRM1_LKAP"/>
    <property type="match status" value="1"/>
</dbReference>
<dbReference type="InterPro" id="IPR035979">
    <property type="entry name" value="RBD_domain_sf"/>
</dbReference>
<evidence type="ECO:0000256" key="1">
    <source>
        <dbReference type="ARBA" id="ARBA00004275"/>
    </source>
</evidence>
<reference evidence="14" key="1">
    <citation type="journal article" date="2017" name="bioRxiv">
        <title>Comparative analysis of the genomes of Stylophora pistillata and Acropora digitifera provides evidence for extensive differences between species of corals.</title>
        <authorList>
            <person name="Voolstra C.R."/>
            <person name="Li Y."/>
            <person name="Liew Y.J."/>
            <person name="Baumgarten S."/>
            <person name="Zoccola D."/>
            <person name="Flot J.-F."/>
            <person name="Tambutte S."/>
            <person name="Allemand D."/>
            <person name="Aranda M."/>
        </authorList>
    </citation>
    <scope>NUCLEOTIDE SEQUENCE [LARGE SCALE GENOMIC DNA]</scope>
</reference>
<dbReference type="PANTHER" id="PTHR14379">
    <property type="entry name" value="LIMKAIN B LKAP"/>
    <property type="match status" value="1"/>
</dbReference>
<feature type="domain" description="HTH OST-type" evidence="12">
    <location>
        <begin position="1452"/>
        <end position="1526"/>
    </location>
</feature>
<dbReference type="Proteomes" id="UP000225706">
    <property type="component" value="Unassembled WGS sequence"/>
</dbReference>
<proteinExistence type="predicted"/>
<feature type="domain" description="RRM" evidence="11">
    <location>
        <begin position="10"/>
        <end position="87"/>
    </location>
</feature>
<dbReference type="CDD" id="cd10910">
    <property type="entry name" value="PIN_limkain_b1_N_like"/>
    <property type="match status" value="1"/>
</dbReference>
<feature type="domain" description="HTH OST-type" evidence="12">
    <location>
        <begin position="1221"/>
        <end position="1302"/>
    </location>
</feature>
<accession>A0A2B4S3N0</accession>
<feature type="compositionally biased region" description="Polar residues" evidence="10">
    <location>
        <begin position="643"/>
        <end position="653"/>
    </location>
</feature>
<organism evidence="13 14">
    <name type="scientific">Stylophora pistillata</name>
    <name type="common">Smooth cauliflower coral</name>
    <dbReference type="NCBI Taxonomy" id="50429"/>
    <lineage>
        <taxon>Eukaryota</taxon>
        <taxon>Metazoa</taxon>
        <taxon>Cnidaria</taxon>
        <taxon>Anthozoa</taxon>
        <taxon>Hexacorallia</taxon>
        <taxon>Scleractinia</taxon>
        <taxon>Astrocoeniina</taxon>
        <taxon>Pocilloporidae</taxon>
        <taxon>Stylophora</taxon>
    </lineage>
</organism>
<evidence type="ECO:0000256" key="6">
    <source>
        <dbReference type="ARBA" id="ARBA00023140"/>
    </source>
</evidence>
<feature type="region of interest" description="Disordered" evidence="10">
    <location>
        <begin position="705"/>
        <end position="745"/>
    </location>
</feature>
<comment type="subcellular location">
    <subcellularLocation>
        <location evidence="1">Peroxisome</location>
    </subcellularLocation>
</comment>
<evidence type="ECO:0000256" key="2">
    <source>
        <dbReference type="ARBA" id="ARBA00022152"/>
    </source>
</evidence>
<dbReference type="InterPro" id="IPR025605">
    <property type="entry name" value="OST-HTH/LOTUS_dom"/>
</dbReference>
<feature type="compositionally biased region" description="Polar residues" evidence="10">
    <location>
        <begin position="676"/>
        <end position="691"/>
    </location>
</feature>
<comment type="caution">
    <text evidence="13">The sequence shown here is derived from an EMBL/GenBank/DDBJ whole genome shotgun (WGS) entry which is preliminary data.</text>
</comment>
<evidence type="ECO:0000256" key="3">
    <source>
        <dbReference type="ARBA" id="ARBA00022737"/>
    </source>
</evidence>
<feature type="compositionally biased region" description="Polar residues" evidence="10">
    <location>
        <begin position="1738"/>
        <end position="1754"/>
    </location>
</feature>
<evidence type="ECO:0000256" key="5">
    <source>
        <dbReference type="ARBA" id="ARBA00022943"/>
    </source>
</evidence>
<keyword evidence="3" id="KW-0677">Repeat</keyword>
<keyword evidence="4 9" id="KW-0694">RNA-binding</keyword>
<evidence type="ECO:0000259" key="12">
    <source>
        <dbReference type="PROSITE" id="PS51644"/>
    </source>
</evidence>
<dbReference type="CDD" id="cd00590">
    <property type="entry name" value="RRM_SF"/>
    <property type="match status" value="1"/>
</dbReference>